<dbReference type="EMBL" id="BAAAZA010000003">
    <property type="protein sequence ID" value="GAA3852536.1"/>
    <property type="molecule type" value="Genomic_DNA"/>
</dbReference>
<proteinExistence type="predicted"/>
<name>A0ABP7JS19_9ACTN</name>
<evidence type="ECO:0000313" key="2">
    <source>
        <dbReference type="Proteomes" id="UP001501563"/>
    </source>
</evidence>
<reference evidence="2" key="1">
    <citation type="journal article" date="2019" name="Int. J. Syst. Evol. Microbiol.">
        <title>The Global Catalogue of Microorganisms (GCM) 10K type strain sequencing project: providing services to taxonomists for standard genome sequencing and annotation.</title>
        <authorList>
            <consortium name="The Broad Institute Genomics Platform"/>
            <consortium name="The Broad Institute Genome Sequencing Center for Infectious Disease"/>
            <person name="Wu L."/>
            <person name="Ma J."/>
        </authorList>
    </citation>
    <scope>NUCLEOTIDE SEQUENCE [LARGE SCALE GENOMIC DNA]</scope>
    <source>
        <strain evidence="2">JCM 16578</strain>
    </source>
</reference>
<gene>
    <name evidence="1" type="ORF">GCM10022207_14080</name>
</gene>
<accession>A0ABP7JS19</accession>
<evidence type="ECO:0000313" key="1">
    <source>
        <dbReference type="EMBL" id="GAA3852536.1"/>
    </source>
</evidence>
<organism evidence="1 2">
    <name type="scientific">Streptomyces lannensis</name>
    <dbReference type="NCBI Taxonomy" id="766498"/>
    <lineage>
        <taxon>Bacteria</taxon>
        <taxon>Bacillati</taxon>
        <taxon>Actinomycetota</taxon>
        <taxon>Actinomycetes</taxon>
        <taxon>Kitasatosporales</taxon>
        <taxon>Streptomycetaceae</taxon>
        <taxon>Streptomyces</taxon>
    </lineage>
</organism>
<keyword evidence="2" id="KW-1185">Reference proteome</keyword>
<dbReference type="Proteomes" id="UP001501563">
    <property type="component" value="Unassembled WGS sequence"/>
</dbReference>
<comment type="caution">
    <text evidence="1">The sequence shown here is derived from an EMBL/GenBank/DDBJ whole genome shotgun (WGS) entry which is preliminary data.</text>
</comment>
<sequence>MHIIPGRGVDLVKIGDHRSQVEERIGLPHHGPGGERAVYSTSPMLVITYAADGTVELVEISYSGEGGNTEAQFDGIQLTHRFLDDVVSDLHARGYTSTPSDIGHDFHAGFSVWSMHSLWAGDLDPAASEDDERAVAEGVSVAPYAYFCGE</sequence>
<dbReference type="RefSeq" id="WP_345546946.1">
    <property type="nucleotide sequence ID" value="NZ_BAAAZA010000003.1"/>
</dbReference>
<protein>
    <submittedName>
        <fullName evidence="1">Uncharacterized protein</fullName>
    </submittedName>
</protein>